<evidence type="ECO:0000313" key="8">
    <source>
        <dbReference type="EMBL" id="MCO5959386.1"/>
    </source>
</evidence>
<reference evidence="8" key="1">
    <citation type="submission" date="2022-06" db="EMBL/GenBank/DDBJ databases">
        <authorList>
            <person name="Sun Q."/>
        </authorList>
    </citation>
    <scope>NUCLEOTIDE SEQUENCE</scope>
    <source>
        <strain evidence="8">S101</strain>
    </source>
</reference>
<dbReference type="PANTHER" id="PTHR42738">
    <property type="entry name" value="HYDROXYMETHYLGLUTARYL-COA LYASE"/>
    <property type="match status" value="1"/>
</dbReference>
<evidence type="ECO:0000256" key="4">
    <source>
        <dbReference type="ARBA" id="ARBA00022723"/>
    </source>
</evidence>
<dbReference type="GO" id="GO:0006552">
    <property type="term" value="P:L-leucine catabolic process"/>
    <property type="evidence" value="ECO:0007669"/>
    <property type="project" value="TreeGrafter"/>
</dbReference>
<evidence type="ECO:0000256" key="1">
    <source>
        <dbReference type="ARBA" id="ARBA00005143"/>
    </source>
</evidence>
<protein>
    <recommendedName>
        <fullName evidence="3">hydroxymethylglutaryl-CoA lyase</fullName>
        <ecNumber evidence="3">4.1.3.4</ecNumber>
    </recommendedName>
</protein>
<evidence type="ECO:0000256" key="5">
    <source>
        <dbReference type="ARBA" id="ARBA00023239"/>
    </source>
</evidence>
<dbReference type="GO" id="GO:0004419">
    <property type="term" value="F:hydroxymethylglutaryl-CoA lyase activity"/>
    <property type="evidence" value="ECO:0007669"/>
    <property type="project" value="UniProtKB-EC"/>
</dbReference>
<evidence type="ECO:0000256" key="6">
    <source>
        <dbReference type="ARBA" id="ARBA00049877"/>
    </source>
</evidence>
<dbReference type="EMBL" id="JAMXLX010000009">
    <property type="protein sequence ID" value="MCO5959386.1"/>
    <property type="molecule type" value="Genomic_DNA"/>
</dbReference>
<dbReference type="SUPFAM" id="SSF51569">
    <property type="entry name" value="Aldolase"/>
    <property type="match status" value="1"/>
</dbReference>
<comment type="similarity">
    <text evidence="2">Belongs to the HMG-CoA lyase family.</text>
</comment>
<dbReference type="GO" id="GO:0046951">
    <property type="term" value="P:ketone body biosynthetic process"/>
    <property type="evidence" value="ECO:0007669"/>
    <property type="project" value="TreeGrafter"/>
</dbReference>
<evidence type="ECO:0000256" key="2">
    <source>
        <dbReference type="ARBA" id="ARBA00009405"/>
    </source>
</evidence>
<gene>
    <name evidence="8" type="ORF">NBH21_21665</name>
</gene>
<feature type="domain" description="Pyruvate carboxyltransferase" evidence="7">
    <location>
        <begin position="7"/>
        <end position="274"/>
    </location>
</feature>
<comment type="pathway">
    <text evidence="1">Metabolic intermediate metabolism; (S)-3-hydroxy-3-methylglutaryl-CoA degradation; acetoacetate from (S)-3-hydroxy-3-methylglutaryl-CoA: step 1/1.</text>
</comment>
<organism evidence="8 9">
    <name type="scientific">Ciceribacter sichuanensis</name>
    <dbReference type="NCBI Taxonomy" id="2949647"/>
    <lineage>
        <taxon>Bacteria</taxon>
        <taxon>Pseudomonadati</taxon>
        <taxon>Pseudomonadota</taxon>
        <taxon>Alphaproteobacteria</taxon>
        <taxon>Hyphomicrobiales</taxon>
        <taxon>Rhizobiaceae</taxon>
        <taxon>Ciceribacter</taxon>
    </lineage>
</organism>
<dbReference type="FunFam" id="3.20.20.70:FF:000201">
    <property type="entry name" value="Hydroxymethylglutaryl-CoA lyase"/>
    <property type="match status" value="1"/>
</dbReference>
<dbReference type="PROSITE" id="PS50991">
    <property type="entry name" value="PYR_CT"/>
    <property type="match status" value="1"/>
</dbReference>
<dbReference type="RefSeq" id="WP_250915024.1">
    <property type="nucleotide sequence ID" value="NZ_JAMXLX010000009.1"/>
</dbReference>
<proteinExistence type="inferred from homology"/>
<dbReference type="NCBIfam" id="NF004283">
    <property type="entry name" value="PRK05692.1"/>
    <property type="match status" value="1"/>
</dbReference>
<keyword evidence="5 8" id="KW-0456">Lyase</keyword>
<comment type="caution">
    <text evidence="8">The sequence shown here is derived from an EMBL/GenBank/DDBJ whole genome shotgun (WGS) entry which is preliminary data.</text>
</comment>
<dbReference type="InterPro" id="IPR013785">
    <property type="entry name" value="Aldolase_TIM"/>
</dbReference>
<evidence type="ECO:0000259" key="7">
    <source>
        <dbReference type="PROSITE" id="PS50991"/>
    </source>
</evidence>
<dbReference type="Pfam" id="PF00682">
    <property type="entry name" value="HMGL-like"/>
    <property type="match status" value="1"/>
</dbReference>
<dbReference type="PANTHER" id="PTHR42738:SF7">
    <property type="entry name" value="HYDROXYMETHYLGLUTARYL-COA LYASE"/>
    <property type="match status" value="1"/>
</dbReference>
<sequence length="308" mass="32402">MKMPERVKIVEVGPRDGLQNESARVPVAVKVELIERLAKAGLPAVEAGAFVSPKWVPQMADSDEVFRTLQKRPGTIYPALVPNLKGLEDAIAADVGEIAVFVSASEGFSLKNIACSRAESLARLRDVCDLAITRGIRVRGYVSCIAGCPYDGEVPPSEVAVMARELLAMGCYEVSLGDTIGVGTAAQIRNVIGEVTTTIPHERIAMHFHDTYGQGIANVLASLEEGIAVFDSSVAGLGGCPYAPGASGNIATEDLLYLLHGLGISTGADLQAVAETGGWISDILGRRNEARAGRALLAQKQTGGQHGR</sequence>
<dbReference type="PROSITE" id="PS01062">
    <property type="entry name" value="HMG_COA_LYASE"/>
    <property type="match status" value="1"/>
</dbReference>
<dbReference type="InterPro" id="IPR043594">
    <property type="entry name" value="HMGL"/>
</dbReference>
<dbReference type="InterPro" id="IPR000138">
    <property type="entry name" value="HMG_CoA_lyase_AS"/>
</dbReference>
<dbReference type="CDD" id="cd07938">
    <property type="entry name" value="DRE_TIM_HMGL"/>
    <property type="match status" value="1"/>
</dbReference>
<evidence type="ECO:0000256" key="3">
    <source>
        <dbReference type="ARBA" id="ARBA00012910"/>
    </source>
</evidence>
<evidence type="ECO:0000313" key="9">
    <source>
        <dbReference type="Proteomes" id="UP001155380"/>
    </source>
</evidence>
<name>A0AAJ1C058_9HYPH</name>
<dbReference type="EC" id="4.1.3.4" evidence="3"/>
<dbReference type="Gene3D" id="3.20.20.70">
    <property type="entry name" value="Aldolase class I"/>
    <property type="match status" value="1"/>
</dbReference>
<accession>A0AAJ1C058</accession>
<keyword evidence="4" id="KW-0479">Metal-binding</keyword>
<comment type="catalytic activity">
    <reaction evidence="6">
        <text>(3S)-3-hydroxy-3-methylglutaryl-CoA = acetoacetate + acetyl-CoA</text>
        <dbReference type="Rhea" id="RHEA:24404"/>
        <dbReference type="ChEBI" id="CHEBI:13705"/>
        <dbReference type="ChEBI" id="CHEBI:43074"/>
        <dbReference type="ChEBI" id="CHEBI:57288"/>
        <dbReference type="EC" id="4.1.3.4"/>
    </reaction>
</comment>
<dbReference type="GO" id="GO:0046872">
    <property type="term" value="F:metal ion binding"/>
    <property type="evidence" value="ECO:0007669"/>
    <property type="project" value="UniProtKB-KW"/>
</dbReference>
<dbReference type="InterPro" id="IPR000891">
    <property type="entry name" value="PYR_CT"/>
</dbReference>
<dbReference type="AlphaFoldDB" id="A0AAJ1C058"/>
<dbReference type="Proteomes" id="UP001155380">
    <property type="component" value="Unassembled WGS sequence"/>
</dbReference>